<dbReference type="EMBL" id="JBAMIC010001332">
    <property type="protein sequence ID" value="KAK7089536.1"/>
    <property type="molecule type" value="Genomic_DNA"/>
</dbReference>
<feature type="compositionally biased region" description="Basic and acidic residues" evidence="1">
    <location>
        <begin position="85"/>
        <end position="94"/>
    </location>
</feature>
<feature type="compositionally biased region" description="Polar residues" evidence="1">
    <location>
        <begin position="68"/>
        <end position="82"/>
    </location>
</feature>
<feature type="region of interest" description="Disordered" evidence="1">
    <location>
        <begin position="68"/>
        <end position="103"/>
    </location>
</feature>
<protein>
    <submittedName>
        <fullName evidence="3">Uncharacterized protein</fullName>
    </submittedName>
</protein>
<proteinExistence type="predicted"/>
<evidence type="ECO:0000313" key="4">
    <source>
        <dbReference type="Proteomes" id="UP001374579"/>
    </source>
</evidence>
<evidence type="ECO:0000256" key="1">
    <source>
        <dbReference type="SAM" id="MobiDB-lite"/>
    </source>
</evidence>
<feature type="compositionally biased region" description="Basic and acidic residues" evidence="1">
    <location>
        <begin position="259"/>
        <end position="274"/>
    </location>
</feature>
<keyword evidence="4" id="KW-1185">Reference proteome</keyword>
<dbReference type="AlphaFoldDB" id="A0AAN9FZ02"/>
<comment type="caution">
    <text evidence="3">The sequence shown here is derived from an EMBL/GenBank/DDBJ whole genome shotgun (WGS) entry which is preliminary data.</text>
</comment>
<name>A0AAN9FZ02_9CAEN</name>
<feature type="compositionally biased region" description="Low complexity" evidence="1">
    <location>
        <begin position="184"/>
        <end position="193"/>
    </location>
</feature>
<reference evidence="3 4" key="1">
    <citation type="submission" date="2024-02" db="EMBL/GenBank/DDBJ databases">
        <title>Chromosome-scale genome assembly of the rough periwinkle Littorina saxatilis.</title>
        <authorList>
            <person name="De Jode A."/>
            <person name="Faria R."/>
            <person name="Formenti G."/>
            <person name="Sims Y."/>
            <person name="Smith T.P."/>
            <person name="Tracey A."/>
            <person name="Wood J.M.D."/>
            <person name="Zagrodzka Z.B."/>
            <person name="Johannesson K."/>
            <person name="Butlin R.K."/>
            <person name="Leder E.H."/>
        </authorList>
    </citation>
    <scope>NUCLEOTIDE SEQUENCE [LARGE SCALE GENOMIC DNA]</scope>
    <source>
        <strain evidence="3">Snail1</strain>
        <tissue evidence="3">Muscle</tissue>
    </source>
</reference>
<feature type="transmembrane region" description="Helical" evidence="2">
    <location>
        <begin position="322"/>
        <end position="341"/>
    </location>
</feature>
<dbReference type="Proteomes" id="UP001374579">
    <property type="component" value="Unassembled WGS sequence"/>
</dbReference>
<keyword evidence="2" id="KW-0812">Transmembrane</keyword>
<feature type="compositionally biased region" description="Basic and acidic residues" evidence="1">
    <location>
        <begin position="237"/>
        <end position="250"/>
    </location>
</feature>
<evidence type="ECO:0000256" key="2">
    <source>
        <dbReference type="SAM" id="Phobius"/>
    </source>
</evidence>
<feature type="region of interest" description="Disordered" evidence="1">
    <location>
        <begin position="115"/>
        <end position="200"/>
    </location>
</feature>
<feature type="compositionally biased region" description="Basic and acidic residues" evidence="1">
    <location>
        <begin position="136"/>
        <end position="161"/>
    </location>
</feature>
<sequence>MCDCFNPKVHFCNYTSSSCTTCDGSGISSDDSSAIITTTTTITSSVRSDGSVASTSSESPTYLLSQVTLSPNPHSSLGQELLSTPEHDREEREPTPIPPDRLIVTQLPTGSSVLVGMYKGNIHPPVHPVPSHVAGRKGETETNKEKDKRKDQKETQKDKLKSGAGQSNVPFVKRPGESAFTREQQQQPQQQPPGSSAKSGATEALFFDPVNQELVHVKRFKPGPNPEPARSRSAVMEPHRGKWATREPPRRSPSPGPKSQERENRAGAKLGEKQKAHSASALYASIADDPERELVYQYFRELAFVLCLLTFLGLLFKVRPHIFVGAVLGVHLALFFSRKYIFIRKPIAK</sequence>
<feature type="region of interest" description="Disordered" evidence="1">
    <location>
        <begin position="216"/>
        <end position="274"/>
    </location>
</feature>
<organism evidence="3 4">
    <name type="scientific">Littorina saxatilis</name>
    <dbReference type="NCBI Taxonomy" id="31220"/>
    <lineage>
        <taxon>Eukaryota</taxon>
        <taxon>Metazoa</taxon>
        <taxon>Spiralia</taxon>
        <taxon>Lophotrochozoa</taxon>
        <taxon>Mollusca</taxon>
        <taxon>Gastropoda</taxon>
        <taxon>Caenogastropoda</taxon>
        <taxon>Littorinimorpha</taxon>
        <taxon>Littorinoidea</taxon>
        <taxon>Littorinidae</taxon>
        <taxon>Littorina</taxon>
    </lineage>
</organism>
<keyword evidence="2" id="KW-1133">Transmembrane helix</keyword>
<keyword evidence="2" id="KW-0472">Membrane</keyword>
<evidence type="ECO:0000313" key="3">
    <source>
        <dbReference type="EMBL" id="KAK7089536.1"/>
    </source>
</evidence>
<accession>A0AAN9FZ02</accession>
<gene>
    <name evidence="3" type="ORF">V1264_024595</name>
</gene>